<comment type="caution">
    <text evidence="2">The sequence shown here is derived from an EMBL/GenBank/DDBJ whole genome shotgun (WGS) entry which is preliminary data.</text>
</comment>
<gene>
    <name evidence="2" type="ORF">CRG98_018483</name>
</gene>
<protein>
    <submittedName>
        <fullName evidence="2">Uncharacterized protein</fullName>
    </submittedName>
</protein>
<accession>A0A2I0JZC1</accession>
<feature type="region of interest" description="Disordered" evidence="1">
    <location>
        <begin position="1"/>
        <end position="51"/>
    </location>
</feature>
<feature type="region of interest" description="Disordered" evidence="1">
    <location>
        <begin position="73"/>
        <end position="106"/>
    </location>
</feature>
<dbReference type="EMBL" id="PGOL01001070">
    <property type="protein sequence ID" value="PKI61163.1"/>
    <property type="molecule type" value="Genomic_DNA"/>
</dbReference>
<organism evidence="2 3">
    <name type="scientific">Punica granatum</name>
    <name type="common">Pomegranate</name>
    <dbReference type="NCBI Taxonomy" id="22663"/>
    <lineage>
        <taxon>Eukaryota</taxon>
        <taxon>Viridiplantae</taxon>
        <taxon>Streptophyta</taxon>
        <taxon>Embryophyta</taxon>
        <taxon>Tracheophyta</taxon>
        <taxon>Spermatophyta</taxon>
        <taxon>Magnoliopsida</taxon>
        <taxon>eudicotyledons</taxon>
        <taxon>Gunneridae</taxon>
        <taxon>Pentapetalae</taxon>
        <taxon>rosids</taxon>
        <taxon>malvids</taxon>
        <taxon>Myrtales</taxon>
        <taxon>Lythraceae</taxon>
        <taxon>Punica</taxon>
    </lineage>
</organism>
<evidence type="ECO:0000256" key="1">
    <source>
        <dbReference type="SAM" id="MobiDB-lite"/>
    </source>
</evidence>
<proteinExistence type="predicted"/>
<name>A0A2I0JZC1_PUNGR</name>
<dbReference type="Proteomes" id="UP000233551">
    <property type="component" value="Unassembled WGS sequence"/>
</dbReference>
<evidence type="ECO:0000313" key="3">
    <source>
        <dbReference type="Proteomes" id="UP000233551"/>
    </source>
</evidence>
<keyword evidence="3" id="KW-1185">Reference proteome</keyword>
<sequence>MQQSRAGKGSAAGGVYRATSKDTRGRGCAVEPGSRVEPGSSSTSSEVEDRADVASFETLRSKRGLELRFARSRGSEVAGSSGTAERIVDSGAVEASSANIGGGGTE</sequence>
<evidence type="ECO:0000313" key="2">
    <source>
        <dbReference type="EMBL" id="PKI61163.1"/>
    </source>
</evidence>
<dbReference type="AlphaFoldDB" id="A0A2I0JZC1"/>
<reference evidence="2 3" key="1">
    <citation type="submission" date="2017-11" db="EMBL/GenBank/DDBJ databases">
        <title>De-novo sequencing of pomegranate (Punica granatum L.) genome.</title>
        <authorList>
            <person name="Akparov Z."/>
            <person name="Amiraslanov A."/>
            <person name="Hajiyeva S."/>
            <person name="Abbasov M."/>
            <person name="Kaur K."/>
            <person name="Hamwieh A."/>
            <person name="Solovyev V."/>
            <person name="Salamov A."/>
            <person name="Braich B."/>
            <person name="Kosarev P."/>
            <person name="Mahmoud A."/>
            <person name="Hajiyev E."/>
            <person name="Babayeva S."/>
            <person name="Izzatullayeva V."/>
            <person name="Mammadov A."/>
            <person name="Mammadov A."/>
            <person name="Sharifova S."/>
            <person name="Ojaghi J."/>
            <person name="Eynullazada K."/>
            <person name="Bayramov B."/>
            <person name="Abdulazimova A."/>
            <person name="Shahmuradov I."/>
        </authorList>
    </citation>
    <scope>NUCLEOTIDE SEQUENCE [LARGE SCALE GENOMIC DNA]</scope>
    <source>
        <strain evidence="3">cv. AG2017</strain>
        <tissue evidence="2">Leaf</tissue>
    </source>
</reference>